<evidence type="ECO:0000313" key="2">
    <source>
        <dbReference type="Proteomes" id="UP000016636"/>
    </source>
</evidence>
<accession>U2F112</accession>
<comment type="caution">
    <text evidence="1">The sequence shown here is derived from an EMBL/GenBank/DDBJ whole genome shotgun (WGS) entry which is preliminary data.</text>
</comment>
<proteinExistence type="predicted"/>
<protein>
    <submittedName>
        <fullName evidence="1">Uncharacterized protein</fullName>
    </submittedName>
</protein>
<dbReference type="EMBL" id="ANNE01000003">
    <property type="protein sequence ID" value="ERJ23565.1"/>
    <property type="molecule type" value="Genomic_DNA"/>
</dbReference>
<dbReference type="AlphaFoldDB" id="U2F112"/>
<evidence type="ECO:0000313" key="1">
    <source>
        <dbReference type="EMBL" id="ERJ23565.1"/>
    </source>
</evidence>
<name>U2F112_9BACT</name>
<sequence length="72" mass="8015">MACEFVNLSVCVGVLNQILSNCRLNLVRNLIICSLNLANFKFPCSNLIVLLSLAKALCLKLLVSFKFCFLYA</sequence>
<organism evidence="1 2">
    <name type="scientific">Campylobacter concisus UNSW3</name>
    <dbReference type="NCBI Taxonomy" id="1242966"/>
    <lineage>
        <taxon>Bacteria</taxon>
        <taxon>Pseudomonadati</taxon>
        <taxon>Campylobacterota</taxon>
        <taxon>Epsilonproteobacteria</taxon>
        <taxon>Campylobacterales</taxon>
        <taxon>Campylobacteraceae</taxon>
        <taxon>Campylobacter</taxon>
    </lineage>
</organism>
<reference evidence="1 2" key="1">
    <citation type="journal article" date="2013" name="BMC Genomics">
        <title>Comparative genomics of Campylobacter concisus isolates reveals genetic diversity and provides insights into disease association.</title>
        <authorList>
            <person name="Deshpande N.P."/>
            <person name="Kaakoush N.O."/>
            <person name="Wilkins M.R."/>
            <person name="Mitchell H.M."/>
        </authorList>
    </citation>
    <scope>NUCLEOTIDE SEQUENCE [LARGE SCALE GENOMIC DNA]</scope>
    <source>
        <strain evidence="1 2">UNSW3</strain>
    </source>
</reference>
<gene>
    <name evidence="1" type="ORF">UNSW3_940</name>
</gene>
<dbReference type="PATRIC" id="fig|1242966.3.peg.328"/>
<dbReference type="Proteomes" id="UP000016636">
    <property type="component" value="Unassembled WGS sequence"/>
</dbReference>